<evidence type="ECO:0000259" key="2">
    <source>
        <dbReference type="PROSITE" id="PS50991"/>
    </source>
</evidence>
<proteinExistence type="predicted"/>
<organism evidence="3 4">
    <name type="scientific">Gillisia lutea</name>
    <dbReference type="NCBI Taxonomy" id="2909668"/>
    <lineage>
        <taxon>Bacteria</taxon>
        <taxon>Pseudomonadati</taxon>
        <taxon>Bacteroidota</taxon>
        <taxon>Flavobacteriia</taxon>
        <taxon>Flavobacteriales</taxon>
        <taxon>Flavobacteriaceae</taxon>
        <taxon>Gillisia</taxon>
    </lineage>
</organism>
<dbReference type="Pfam" id="PF00682">
    <property type="entry name" value="HMGL-like"/>
    <property type="match status" value="1"/>
</dbReference>
<name>A0ABS9EIR1_9FLAO</name>
<comment type="caution">
    <text evidence="3">The sequence shown here is derived from an EMBL/GenBank/DDBJ whole genome shotgun (WGS) entry which is preliminary data.</text>
</comment>
<protein>
    <submittedName>
        <fullName evidence="3">Aldolase catalytic domain-containing protein</fullName>
    </submittedName>
</protein>
<evidence type="ECO:0000313" key="4">
    <source>
        <dbReference type="Proteomes" id="UP001179363"/>
    </source>
</evidence>
<dbReference type="SUPFAM" id="SSF51569">
    <property type="entry name" value="Aldolase"/>
    <property type="match status" value="1"/>
</dbReference>
<dbReference type="PANTHER" id="PTHR10277:SF9">
    <property type="entry name" value="2-ISOPROPYLMALATE SYNTHASE 1, CHLOROPLASTIC-RELATED"/>
    <property type="match status" value="1"/>
</dbReference>
<dbReference type="CDD" id="cd07944">
    <property type="entry name" value="DRE_TIM_HOA_like"/>
    <property type="match status" value="1"/>
</dbReference>
<dbReference type="InterPro" id="IPR013785">
    <property type="entry name" value="Aldolase_TIM"/>
</dbReference>
<accession>A0ABS9EIR1</accession>
<feature type="domain" description="Pyruvate carboxyltransferase" evidence="2">
    <location>
        <begin position="9"/>
        <end position="258"/>
    </location>
</feature>
<gene>
    <name evidence="3" type="ORF">L1I30_13430</name>
</gene>
<dbReference type="Gene3D" id="3.20.20.70">
    <property type="entry name" value="Aldolase class I"/>
    <property type="match status" value="1"/>
</dbReference>
<dbReference type="PANTHER" id="PTHR10277">
    <property type="entry name" value="HOMOCITRATE SYNTHASE-RELATED"/>
    <property type="match status" value="1"/>
</dbReference>
<dbReference type="EMBL" id="JAKGTH010000011">
    <property type="protein sequence ID" value="MCF4102673.1"/>
    <property type="molecule type" value="Genomic_DNA"/>
</dbReference>
<keyword evidence="4" id="KW-1185">Reference proteome</keyword>
<sequence length="509" mass="58107">MKDKDQNRLMILDCTLRDGGYYTNWDFKQEIVDTYFATLNNLPIDYIEIGYRSLPSKKYAGAYYYLPEFLLKECRGKSSKKLAIILNEKEISSRDVANLLQPCVGIIDLVRIAVDPKNFNRAVHLAKTIKDLGFKTAFNLMYASNWKNLFEIDADIEILNEVVDYFYVVDSFGGMLPEEVETLFIKLQQYLIIPLGFHGHNNLELAFANTLASISAGASIVDATVFGMGRGAGNLKMELLLTILHKKYEYNINFDELHHLSNLFIKLNNTYNWGSNLPYMISGAHSLAQNNVNSQVKKRFFSLNDIVPKTNQNLDVFNPLPYINKVDVPSISKIILVGGGGSTQSHKKVLQQFIQGDKDMGVVYVSSRNVNIFQHFSNPQFHCLPGREVGRLHSIFNSQLENRFFIIPHLNLINKSYPNKFISRTQVLESVTNEISATEMAFKLINMMNPLEVYITGYDGYGARANSLQRELFEENQLLFNKELKMGRNLKMITPSEYDVPVESIYQLL</sequence>
<keyword evidence="1" id="KW-0464">Manganese</keyword>
<evidence type="ECO:0000313" key="3">
    <source>
        <dbReference type="EMBL" id="MCF4102673.1"/>
    </source>
</evidence>
<dbReference type="InterPro" id="IPR050073">
    <property type="entry name" value="2-IPM_HCS-like"/>
</dbReference>
<dbReference type="RefSeq" id="WP_236134816.1">
    <property type="nucleotide sequence ID" value="NZ_JAKGTH010000011.1"/>
</dbReference>
<evidence type="ECO:0000256" key="1">
    <source>
        <dbReference type="ARBA" id="ARBA00023211"/>
    </source>
</evidence>
<dbReference type="PROSITE" id="PS50991">
    <property type="entry name" value="PYR_CT"/>
    <property type="match status" value="1"/>
</dbReference>
<dbReference type="Proteomes" id="UP001179363">
    <property type="component" value="Unassembled WGS sequence"/>
</dbReference>
<dbReference type="InterPro" id="IPR000891">
    <property type="entry name" value="PYR_CT"/>
</dbReference>
<reference evidence="3" key="1">
    <citation type="submission" date="2022-01" db="EMBL/GenBank/DDBJ databases">
        <title>Gillisia lutea sp. nov., isolated from marine plastic residues from the Malvarosa beach (Valencia, Spain).</title>
        <authorList>
            <person name="Vidal-Verdu A."/>
            <person name="Molina-Menor E."/>
            <person name="Satari L."/>
            <person name="Pascual J."/>
            <person name="Pereto J."/>
            <person name="Porcar M."/>
        </authorList>
    </citation>
    <scope>NUCLEOTIDE SEQUENCE</scope>
    <source>
        <strain evidence="3">M10.2A</strain>
    </source>
</reference>